<organism evidence="2">
    <name type="scientific">Gibberella zeae</name>
    <name type="common">Wheat head blight fungus</name>
    <name type="synonym">Fusarium graminearum</name>
    <dbReference type="NCBI Taxonomy" id="5518"/>
    <lineage>
        <taxon>Eukaryota</taxon>
        <taxon>Fungi</taxon>
        <taxon>Dikarya</taxon>
        <taxon>Ascomycota</taxon>
        <taxon>Pezizomycotina</taxon>
        <taxon>Sordariomycetes</taxon>
        <taxon>Hypocreomycetidae</taxon>
        <taxon>Hypocreales</taxon>
        <taxon>Nectriaceae</taxon>
        <taxon>Fusarium</taxon>
    </lineage>
</organism>
<dbReference type="PROSITE" id="PS50181">
    <property type="entry name" value="FBOX"/>
    <property type="match status" value="1"/>
</dbReference>
<protein>
    <submittedName>
        <fullName evidence="2">Uncharacterized protein</fullName>
    </submittedName>
</protein>
<evidence type="ECO:0000256" key="1">
    <source>
        <dbReference type="SAM" id="MobiDB-lite"/>
    </source>
</evidence>
<sequence length="470" mass="53374">MASLLHLPNELSAVILSQVHPRDWLSLGRTCKELRTKTAHLVTDFFFRKRVVMIERRSLHCLESIAGTASLGKFVEELDICTSHLLPLDEVEDIEPPDDEYEGMMKYLMQKNDPDAILDLGLKSDYEQWIRRWPINNGEDEFSDEDEQDDHYGQDGQPTDRAVSEDDKVAKSRLEQINTQEYNRYRHDQDDMMRTSHDVKCLARAMRNLVGCRKINISTSIHAWGLRRLRKQIGILPQRALTFKSSASIRQVHHIVQVVLAAIAVSGIAVQCLDIEPGTSVENANRISPSMLLGPSSSVILSHHFPTSLRQLQISLDPGSLPDNTAPSRAWGQDFIQFVSLLPELSTLDLGFECRDEEGRFSEIAKELYIPQLKSITLYMVDTTKEDIAIFLLSHHRTLRTVVLNSIRLEGDLSAWRWLVTTIWRSLDLDEFSILSSWVAEKDGNFASSDIQDITITDSASYSEAVQALE</sequence>
<dbReference type="Pfam" id="PF00646">
    <property type="entry name" value="F-box"/>
    <property type="match status" value="1"/>
</dbReference>
<proteinExistence type="predicted"/>
<feature type="region of interest" description="Disordered" evidence="1">
    <location>
        <begin position="140"/>
        <end position="167"/>
    </location>
</feature>
<evidence type="ECO:0000313" key="2">
    <source>
        <dbReference type="EMBL" id="VIO64516.1"/>
    </source>
</evidence>
<name>A0A4U9F7V5_GIBZA</name>
<accession>A0A4U9F7V5</accession>
<dbReference type="SUPFAM" id="SSF81383">
    <property type="entry name" value="F-box domain"/>
    <property type="match status" value="1"/>
</dbReference>
<feature type="compositionally biased region" description="Acidic residues" evidence="1">
    <location>
        <begin position="140"/>
        <end position="149"/>
    </location>
</feature>
<dbReference type="InterPro" id="IPR036047">
    <property type="entry name" value="F-box-like_dom_sf"/>
</dbReference>
<reference evidence="2" key="1">
    <citation type="submission" date="2019-04" db="EMBL/GenBank/DDBJ databases">
        <authorList>
            <person name="Melise S."/>
            <person name="Noan J."/>
            <person name="Okalmin O."/>
        </authorList>
    </citation>
    <scope>NUCLEOTIDE SEQUENCE</scope>
    <source>
        <strain evidence="2">FN9</strain>
    </source>
</reference>
<dbReference type="EMBL" id="CAAKMV010000198">
    <property type="protein sequence ID" value="VIO64516.1"/>
    <property type="molecule type" value="Genomic_DNA"/>
</dbReference>
<dbReference type="InterPro" id="IPR001810">
    <property type="entry name" value="F-box_dom"/>
</dbReference>
<dbReference type="CDD" id="cd09917">
    <property type="entry name" value="F-box_SF"/>
    <property type="match status" value="1"/>
</dbReference>
<gene>
    <name evidence="2" type="ORF">FUG_LOCUS580077</name>
</gene>
<dbReference type="AlphaFoldDB" id="A0A4U9F7V5"/>